<dbReference type="Pfam" id="PF00172">
    <property type="entry name" value="Zn_clus"/>
    <property type="match status" value="1"/>
</dbReference>
<dbReference type="GO" id="GO:0008270">
    <property type="term" value="F:zinc ion binding"/>
    <property type="evidence" value="ECO:0007669"/>
    <property type="project" value="InterPro"/>
</dbReference>
<dbReference type="GO" id="GO:0000981">
    <property type="term" value="F:DNA-binding transcription factor activity, RNA polymerase II-specific"/>
    <property type="evidence" value="ECO:0007669"/>
    <property type="project" value="InterPro"/>
</dbReference>
<dbReference type="CDD" id="cd12148">
    <property type="entry name" value="fungal_TF_MHR"/>
    <property type="match status" value="1"/>
</dbReference>
<dbReference type="HOGENOM" id="CLU_016058_3_3_1"/>
<dbReference type="Pfam" id="PF04082">
    <property type="entry name" value="Fungal_trans"/>
    <property type="match status" value="1"/>
</dbReference>
<name>C6HKR4_AJECH</name>
<evidence type="ECO:0000256" key="3">
    <source>
        <dbReference type="ARBA" id="ARBA00023015"/>
    </source>
</evidence>
<dbReference type="SUPFAM" id="SSF57701">
    <property type="entry name" value="Zn2/Cys6 DNA-binding domain"/>
    <property type="match status" value="1"/>
</dbReference>
<comment type="subcellular location">
    <subcellularLocation>
        <location evidence="1">Nucleus</location>
    </subcellularLocation>
</comment>
<dbReference type="SMART" id="SM00066">
    <property type="entry name" value="GAL4"/>
    <property type="match status" value="1"/>
</dbReference>
<dbReference type="PROSITE" id="PS50048">
    <property type="entry name" value="ZN2_CY6_FUNGAL_2"/>
    <property type="match status" value="1"/>
</dbReference>
<evidence type="ECO:0000256" key="5">
    <source>
        <dbReference type="ARBA" id="ARBA00023163"/>
    </source>
</evidence>
<keyword evidence="6" id="KW-0539">Nucleus</keyword>
<evidence type="ECO:0000313" key="8">
    <source>
        <dbReference type="EMBL" id="EER38851.1"/>
    </source>
</evidence>
<dbReference type="GO" id="GO:0006351">
    <property type="term" value="P:DNA-templated transcription"/>
    <property type="evidence" value="ECO:0007669"/>
    <property type="project" value="InterPro"/>
</dbReference>
<dbReference type="PANTHER" id="PTHR46910:SF3">
    <property type="entry name" value="HALOTOLERANCE PROTEIN 9-RELATED"/>
    <property type="match status" value="1"/>
</dbReference>
<dbReference type="OMA" id="HYHYHEL"/>
<dbReference type="EMBL" id="GG692430">
    <property type="protein sequence ID" value="EER38851.1"/>
    <property type="molecule type" value="Genomic_DNA"/>
</dbReference>
<dbReference type="VEuPathDB" id="FungiDB:HCDG_06795"/>
<evidence type="ECO:0000256" key="6">
    <source>
        <dbReference type="ARBA" id="ARBA00023242"/>
    </source>
</evidence>
<accession>C6HKR4</accession>
<evidence type="ECO:0000256" key="2">
    <source>
        <dbReference type="ARBA" id="ARBA00022723"/>
    </source>
</evidence>
<feature type="domain" description="Zn(2)-C6 fungal-type" evidence="7">
    <location>
        <begin position="8"/>
        <end position="46"/>
    </location>
</feature>
<dbReference type="InterPro" id="IPR001138">
    <property type="entry name" value="Zn2Cys6_DnaBD"/>
</dbReference>
<dbReference type="InterPro" id="IPR007219">
    <property type="entry name" value="XnlR_reg_dom"/>
</dbReference>
<keyword evidence="5" id="KW-0804">Transcription</keyword>
<gene>
    <name evidence="8" type="ORF">HCDG_06795</name>
</gene>
<keyword evidence="4" id="KW-0238">DNA-binding</keyword>
<dbReference type="InterPro" id="IPR050987">
    <property type="entry name" value="AtrR-like"/>
</dbReference>
<protein>
    <recommendedName>
        <fullName evidence="7">Zn(2)-C6 fungal-type domain-containing protein</fullName>
    </recommendedName>
</protein>
<keyword evidence="2" id="KW-0479">Metal-binding</keyword>
<organism evidence="8 9">
    <name type="scientific">Ajellomyces capsulatus (strain H143)</name>
    <name type="common">Darling's disease fungus</name>
    <name type="synonym">Histoplasma capsulatum</name>
    <dbReference type="NCBI Taxonomy" id="544712"/>
    <lineage>
        <taxon>Eukaryota</taxon>
        <taxon>Fungi</taxon>
        <taxon>Dikarya</taxon>
        <taxon>Ascomycota</taxon>
        <taxon>Pezizomycotina</taxon>
        <taxon>Eurotiomycetes</taxon>
        <taxon>Eurotiomycetidae</taxon>
        <taxon>Onygenales</taxon>
        <taxon>Ajellomycetaceae</taxon>
        <taxon>Histoplasma</taxon>
    </lineage>
</organism>
<keyword evidence="3" id="KW-0805">Transcription regulation</keyword>
<reference evidence="9" key="1">
    <citation type="submission" date="2009-05" db="EMBL/GenBank/DDBJ databases">
        <title>The genome sequence of Ajellomyces capsulatus strain H143.</title>
        <authorList>
            <person name="Champion M."/>
            <person name="Cuomo C.A."/>
            <person name="Ma L.-J."/>
            <person name="Henn M.R."/>
            <person name="Sil A."/>
            <person name="Goldman B."/>
            <person name="Young S.K."/>
            <person name="Kodira C.D."/>
            <person name="Zeng Q."/>
            <person name="Koehrsen M."/>
            <person name="Alvarado L."/>
            <person name="Berlin A.M."/>
            <person name="Borenstein D."/>
            <person name="Chen Z."/>
            <person name="Engels R."/>
            <person name="Freedman E."/>
            <person name="Gellesch M."/>
            <person name="Goldberg J."/>
            <person name="Griggs A."/>
            <person name="Gujja S."/>
            <person name="Heiman D.I."/>
            <person name="Hepburn T.A."/>
            <person name="Howarth C."/>
            <person name="Jen D."/>
            <person name="Larson L."/>
            <person name="Lewis B."/>
            <person name="Mehta T."/>
            <person name="Park D."/>
            <person name="Pearson M."/>
            <person name="Roberts A."/>
            <person name="Saif S."/>
            <person name="Shea T.D."/>
            <person name="Shenoy N."/>
            <person name="Sisk P."/>
            <person name="Stolte C."/>
            <person name="Sykes S."/>
            <person name="Walk T."/>
            <person name="White J."/>
            <person name="Yandava C."/>
            <person name="Klein B."/>
            <person name="McEwen J.G."/>
            <person name="Puccia R."/>
            <person name="Goldman G.H."/>
            <person name="Felipe M.S."/>
            <person name="Nino-Vega G."/>
            <person name="San-Blas G."/>
            <person name="Taylor J.W."/>
            <person name="Mendoza L."/>
            <person name="Galagan J.E."/>
            <person name="Nusbaum C."/>
            <person name="Birren B.W."/>
        </authorList>
    </citation>
    <scope>NUCLEOTIDE SEQUENCE [LARGE SCALE GENOMIC DNA]</scope>
    <source>
        <strain evidence="9">H143</strain>
    </source>
</reference>
<dbReference type="Proteomes" id="UP000002624">
    <property type="component" value="Unassembled WGS sequence"/>
</dbReference>
<evidence type="ECO:0000313" key="9">
    <source>
        <dbReference type="Proteomes" id="UP000002624"/>
    </source>
</evidence>
<dbReference type="Gene3D" id="4.10.240.10">
    <property type="entry name" value="Zn(2)-C6 fungal-type DNA-binding domain"/>
    <property type="match status" value="1"/>
</dbReference>
<dbReference type="GO" id="GO:0005634">
    <property type="term" value="C:nucleus"/>
    <property type="evidence" value="ECO:0007669"/>
    <property type="project" value="UniProtKB-SubCell"/>
</dbReference>
<dbReference type="PANTHER" id="PTHR46910">
    <property type="entry name" value="TRANSCRIPTION FACTOR PDR1"/>
    <property type="match status" value="1"/>
</dbReference>
<evidence type="ECO:0000259" key="7">
    <source>
        <dbReference type="PROSITE" id="PS50048"/>
    </source>
</evidence>
<evidence type="ECO:0000256" key="4">
    <source>
        <dbReference type="ARBA" id="ARBA00023125"/>
    </source>
</evidence>
<dbReference type="OrthoDB" id="39175at2759"/>
<dbReference type="GO" id="GO:0003677">
    <property type="term" value="F:DNA binding"/>
    <property type="evidence" value="ECO:0007669"/>
    <property type="project" value="UniProtKB-KW"/>
</dbReference>
<proteinExistence type="predicted"/>
<dbReference type="AlphaFoldDB" id="C6HKR4"/>
<evidence type="ECO:0000256" key="1">
    <source>
        <dbReference type="ARBA" id="ARBA00004123"/>
    </source>
</evidence>
<dbReference type="STRING" id="544712.C6HKR4"/>
<dbReference type="InterPro" id="IPR036864">
    <property type="entry name" value="Zn2-C6_fun-type_DNA-bd_sf"/>
</dbReference>
<dbReference type="CDD" id="cd00067">
    <property type="entry name" value="GAL4"/>
    <property type="match status" value="1"/>
</dbReference>
<sequence>MLPIINKSCDQCRRRKVRCILPQIPVAPSEPPACIHCINRNESCNFSPIRRNLRARSQKAAVPPREPFQEREEELLIDSLLRKGSQQNRQVLLYDETAVIKARNNRVTSSAISFYSSQRMRILTERLEADGFRELVDYMENLMSKEICVKRDSNFTIINIDKPPETIMVTAAEADTYIKAYFENLHPLYPFLDRQEFSSHVLELRTQDTENTNKALSALYHAVLALGSQYHNNGSFVLGSGKSWGLFQICLGHLPDLIVPAYSLVKLQALTAMSIFAMNVSCIKLDQTLIYEAARVAQYLRYHKSCHAQESHLRLFWTIYYIEKMTAFYESNSSVIADEDIGCVVPAVPESTIGGYDWFLSAIHLGRLCSMTYTSLFSTQAILKTKASLLASIKRIKNKLEQWRLSVPMAYRPREALQLSKFERPSTKWIVIQAQYLYYNLVFAVERLFLHVDSEDDADTSPNQRNLMDAAQRVVELVPFIDLAPHMPIL</sequence>